<dbReference type="Gene3D" id="2.60.40.10">
    <property type="entry name" value="Immunoglobulins"/>
    <property type="match status" value="1"/>
</dbReference>
<keyword evidence="3" id="KW-0732">Signal</keyword>
<dbReference type="PANTHER" id="PTHR36108">
    <property type="entry name" value="COLOSSIN-B-RELATED"/>
    <property type="match status" value="1"/>
</dbReference>
<evidence type="ECO:0000256" key="3">
    <source>
        <dbReference type="ARBA" id="ARBA00022729"/>
    </source>
</evidence>
<keyword evidence="4" id="KW-0378">Hydrolase</keyword>
<dbReference type="AlphaFoldDB" id="A0AA90H6Q7"/>
<dbReference type="InterPro" id="IPR013783">
    <property type="entry name" value="Ig-like_fold"/>
</dbReference>
<gene>
    <name evidence="4" type="ORF">POF50_019505</name>
</gene>
<reference evidence="4" key="1">
    <citation type="submission" date="2023-05" db="EMBL/GenBank/DDBJ databases">
        <title>Streptantibioticus silvisoli sp. nov., acidotolerant actinomycetes 1 from pine litter.</title>
        <authorList>
            <person name="Swiecimska M."/>
            <person name="Golinska P."/>
            <person name="Sangal V."/>
            <person name="Wachnowicz B."/>
            <person name="Goodfellow M."/>
        </authorList>
    </citation>
    <scope>NUCLEOTIDE SEQUENCE</scope>
    <source>
        <strain evidence="4">SL13</strain>
    </source>
</reference>
<dbReference type="Gene3D" id="2.60.40.1120">
    <property type="entry name" value="Carboxypeptidase-like, regulatory domain"/>
    <property type="match status" value="2"/>
</dbReference>
<dbReference type="RefSeq" id="WP_271316322.1">
    <property type="nucleotide sequence ID" value="NZ_JABXJJ020000023.1"/>
</dbReference>
<dbReference type="EMBL" id="JABXJJ020000023">
    <property type="protein sequence ID" value="MDI5971492.1"/>
    <property type="molecule type" value="Genomic_DNA"/>
</dbReference>
<organism evidence="4">
    <name type="scientific">Streptantibioticus silvisoli</name>
    <dbReference type="NCBI Taxonomy" id="2705255"/>
    <lineage>
        <taxon>Bacteria</taxon>
        <taxon>Bacillati</taxon>
        <taxon>Actinomycetota</taxon>
        <taxon>Actinomycetes</taxon>
        <taxon>Kitasatosporales</taxon>
        <taxon>Streptomycetaceae</taxon>
        <taxon>Streptantibioticus</taxon>
    </lineage>
</organism>
<sequence length="255" mass="25434">MNGISIHGTVRAPEGSGPAATVTLISPQGRQLGRALTGADGRFELSAPEPGAYVLIAAAEGHRPQATAVIAGGEQVTHDIVLAGNGGLSGVVRAEAGGQPVSGAIVVVTDPSGEVLATAKTGTNGDFAFGELPDGTFTVAVNAVGYRPTALPVETGARGTGRLEVALSAGARLQGTVRGGPDHRPMRDARVTLVDADGDVAATATTGEDGRYVFTDLPAGDYTLIASGYPPATTPVGLHGPGGGGYDIRLGHPDE</sequence>
<proteinExistence type="inferred from homology"/>
<evidence type="ECO:0000256" key="1">
    <source>
        <dbReference type="ARBA" id="ARBA00007257"/>
    </source>
</evidence>
<keyword evidence="4" id="KW-0645">Protease</keyword>
<dbReference type="InterPro" id="IPR008969">
    <property type="entry name" value="CarboxyPept-like_regulatory"/>
</dbReference>
<keyword evidence="2" id="KW-0964">Secreted</keyword>
<protein>
    <submittedName>
        <fullName evidence="4">Carboxypeptidase-like regulatory domain-containing protein</fullName>
    </submittedName>
</protein>
<evidence type="ECO:0000256" key="2">
    <source>
        <dbReference type="ARBA" id="ARBA00022525"/>
    </source>
</evidence>
<comment type="caution">
    <text evidence="4">The sequence shown here is derived from an EMBL/GenBank/DDBJ whole genome shotgun (WGS) entry which is preliminary data.</text>
</comment>
<dbReference type="GO" id="GO:0005975">
    <property type="term" value="P:carbohydrate metabolic process"/>
    <property type="evidence" value="ECO:0007669"/>
    <property type="project" value="UniProtKB-ARBA"/>
</dbReference>
<comment type="similarity">
    <text evidence="1">Belongs to the serine-aspartate repeat-containing protein (SDr) family.</text>
</comment>
<dbReference type="PANTHER" id="PTHR36108:SF13">
    <property type="entry name" value="COLOSSIN-B-RELATED"/>
    <property type="match status" value="1"/>
</dbReference>
<dbReference type="SUPFAM" id="SSF49464">
    <property type="entry name" value="Carboxypeptidase regulatory domain-like"/>
    <property type="match status" value="1"/>
</dbReference>
<dbReference type="GO" id="GO:0004180">
    <property type="term" value="F:carboxypeptidase activity"/>
    <property type="evidence" value="ECO:0007669"/>
    <property type="project" value="UniProtKB-KW"/>
</dbReference>
<keyword evidence="4" id="KW-0121">Carboxypeptidase</keyword>
<accession>A0AA90H6Q7</accession>
<dbReference type="SUPFAM" id="SSF49478">
    <property type="entry name" value="Cna protein B-type domain"/>
    <property type="match status" value="2"/>
</dbReference>
<name>A0AA90H6Q7_9ACTN</name>
<dbReference type="Pfam" id="PF13620">
    <property type="entry name" value="CarboxypepD_reg"/>
    <property type="match status" value="3"/>
</dbReference>
<evidence type="ECO:0000313" key="4">
    <source>
        <dbReference type="EMBL" id="MDI5971492.1"/>
    </source>
</evidence>